<evidence type="ECO:0000256" key="5">
    <source>
        <dbReference type="ARBA" id="ARBA00023136"/>
    </source>
</evidence>
<protein>
    <submittedName>
        <fullName evidence="7">SYNG1-like protein</fullName>
    </submittedName>
</protein>
<dbReference type="Proteomes" id="UP001164746">
    <property type="component" value="Chromosome 3"/>
</dbReference>
<evidence type="ECO:0000256" key="6">
    <source>
        <dbReference type="SAM" id="Phobius"/>
    </source>
</evidence>
<dbReference type="InterPro" id="IPR051423">
    <property type="entry name" value="CD225/Dispanin"/>
</dbReference>
<dbReference type="EMBL" id="CP111014">
    <property type="protein sequence ID" value="WAQ98087.1"/>
    <property type="molecule type" value="Genomic_DNA"/>
</dbReference>
<accession>A0ABY7DMX7</accession>
<evidence type="ECO:0000256" key="1">
    <source>
        <dbReference type="ARBA" id="ARBA00004370"/>
    </source>
</evidence>
<keyword evidence="8" id="KW-1185">Reference proteome</keyword>
<dbReference type="Pfam" id="PF04505">
    <property type="entry name" value="CD225"/>
    <property type="match status" value="1"/>
</dbReference>
<evidence type="ECO:0000256" key="2">
    <source>
        <dbReference type="ARBA" id="ARBA00006843"/>
    </source>
</evidence>
<comment type="subcellular location">
    <subcellularLocation>
        <location evidence="1">Membrane</location>
    </subcellularLocation>
</comment>
<evidence type="ECO:0000313" key="7">
    <source>
        <dbReference type="EMBL" id="WAQ98087.1"/>
    </source>
</evidence>
<sequence>MIEILNVNNLTLKSYLKHVARGKFNDAANDQGAPPQYQPQGEPAGLYQGYGAQPANVVVTQPSPAKGIIVRSRPPDYLIPSILSCLCFWPTGVAAIFFSLQASKYVTAGNFIEAEQASRSAKIFMIVSFVVGGIGVGLVIIVKVATAAALSGSHH</sequence>
<evidence type="ECO:0000313" key="8">
    <source>
        <dbReference type="Proteomes" id="UP001164746"/>
    </source>
</evidence>
<evidence type="ECO:0000256" key="3">
    <source>
        <dbReference type="ARBA" id="ARBA00022692"/>
    </source>
</evidence>
<dbReference type="PANTHER" id="PTHR14948:SF25">
    <property type="entry name" value="DUF4190 DOMAIN-CONTAINING PROTEIN"/>
    <property type="match status" value="1"/>
</dbReference>
<feature type="transmembrane region" description="Helical" evidence="6">
    <location>
        <begin position="77"/>
        <end position="102"/>
    </location>
</feature>
<evidence type="ECO:0000256" key="4">
    <source>
        <dbReference type="ARBA" id="ARBA00022989"/>
    </source>
</evidence>
<proteinExistence type="inferred from homology"/>
<comment type="similarity">
    <text evidence="2">Belongs to the CD225/Dispanin family.</text>
</comment>
<keyword evidence="3 6" id="KW-0812">Transmembrane</keyword>
<keyword evidence="4 6" id="KW-1133">Transmembrane helix</keyword>
<organism evidence="7 8">
    <name type="scientific">Mya arenaria</name>
    <name type="common">Soft-shell clam</name>
    <dbReference type="NCBI Taxonomy" id="6604"/>
    <lineage>
        <taxon>Eukaryota</taxon>
        <taxon>Metazoa</taxon>
        <taxon>Spiralia</taxon>
        <taxon>Lophotrochozoa</taxon>
        <taxon>Mollusca</taxon>
        <taxon>Bivalvia</taxon>
        <taxon>Autobranchia</taxon>
        <taxon>Heteroconchia</taxon>
        <taxon>Euheterodonta</taxon>
        <taxon>Imparidentia</taxon>
        <taxon>Neoheterodontei</taxon>
        <taxon>Myida</taxon>
        <taxon>Myoidea</taxon>
        <taxon>Myidae</taxon>
        <taxon>Mya</taxon>
    </lineage>
</organism>
<keyword evidence="5 6" id="KW-0472">Membrane</keyword>
<gene>
    <name evidence="7" type="ORF">MAR_022460</name>
</gene>
<reference evidence="7" key="1">
    <citation type="submission" date="2022-11" db="EMBL/GenBank/DDBJ databases">
        <title>Centuries of genome instability and evolution in soft-shell clam transmissible cancer (bioRxiv).</title>
        <authorList>
            <person name="Hart S.F.M."/>
            <person name="Yonemitsu M.A."/>
            <person name="Giersch R.M."/>
            <person name="Beal B.F."/>
            <person name="Arriagada G."/>
            <person name="Davis B.W."/>
            <person name="Ostrander E.A."/>
            <person name="Goff S.P."/>
            <person name="Metzger M.J."/>
        </authorList>
    </citation>
    <scope>NUCLEOTIDE SEQUENCE</scope>
    <source>
        <strain evidence="7">MELC-2E11</strain>
        <tissue evidence="7">Siphon/mantle</tissue>
    </source>
</reference>
<name>A0ABY7DMX7_MYAAR</name>
<dbReference type="PANTHER" id="PTHR14948">
    <property type="entry name" value="NG5"/>
    <property type="match status" value="1"/>
</dbReference>
<feature type="transmembrane region" description="Helical" evidence="6">
    <location>
        <begin position="123"/>
        <end position="150"/>
    </location>
</feature>
<dbReference type="InterPro" id="IPR007593">
    <property type="entry name" value="CD225/Dispanin_fam"/>
</dbReference>